<organism evidence="3 4">
    <name type="scientific">Propioniciclava tarda</name>
    <dbReference type="NCBI Taxonomy" id="433330"/>
    <lineage>
        <taxon>Bacteria</taxon>
        <taxon>Bacillati</taxon>
        <taxon>Actinomycetota</taxon>
        <taxon>Actinomycetes</taxon>
        <taxon>Propionibacteriales</taxon>
        <taxon>Propionibacteriaceae</taxon>
        <taxon>Propioniciclava</taxon>
    </lineage>
</organism>
<evidence type="ECO:0000313" key="4">
    <source>
        <dbReference type="Proteomes" id="UP000291933"/>
    </source>
</evidence>
<accession>A0A4Q9KJ37</accession>
<comment type="caution">
    <text evidence="3">The sequence shown here is derived from an EMBL/GenBank/DDBJ whole genome shotgun (WGS) entry which is preliminary data.</text>
</comment>
<sequence>MPSTSAMATTATVCALAVATATAVAVPAAAADVSPTSSANLLTSVPSEALAFTTITQGKRFVLNEAVQLSSVQHAAEKAAADQAAAAAAAGQAGTADKAAADKAAADKAAAAKAAADKAAAAKSAAAKAAVTKTSGTSAVAVPAAPVAEVATGSSPFGSASKYGLKGGAVKTYYVITSLFPGINSVGGYRPYSLSNHQKGLAIDFMLTQGAESALGWTIAKYAAAHASELNINHIIFEQRIWTPGNPTWRKMENRGSATANHMDHVHISMNS</sequence>
<dbReference type="RefSeq" id="WP_131172522.1">
    <property type="nucleotide sequence ID" value="NZ_FXTL01000013.1"/>
</dbReference>
<evidence type="ECO:0000256" key="1">
    <source>
        <dbReference type="SAM" id="SignalP"/>
    </source>
</evidence>
<protein>
    <recommendedName>
        <fullName evidence="2">ARB-07466-like C-terminal domain-containing protein</fullName>
    </recommendedName>
</protein>
<feature type="signal peptide" evidence="1">
    <location>
        <begin position="1"/>
        <end position="30"/>
    </location>
</feature>
<keyword evidence="1" id="KW-0732">Signal</keyword>
<reference evidence="3 4" key="1">
    <citation type="submission" date="2019-01" db="EMBL/GenBank/DDBJ databases">
        <title>Lactibacter flavus gen. nov., sp. nov., a novel bacterium of the family Propionibacteriaceae isolated from raw milk and dairy products.</title>
        <authorList>
            <person name="Huptas C."/>
            <person name="Wenning M."/>
            <person name="Breitenwieser F."/>
            <person name="Doll E."/>
            <person name="Von Neubeck M."/>
            <person name="Busse H.-J."/>
            <person name="Scherer S."/>
        </authorList>
    </citation>
    <scope>NUCLEOTIDE SEQUENCE [LARGE SCALE GENOMIC DNA]</scope>
    <source>
        <strain evidence="3 4">DSM 22130</strain>
    </source>
</reference>
<proteinExistence type="predicted"/>
<dbReference type="InterPro" id="IPR058593">
    <property type="entry name" value="ARB_07466-like_C"/>
</dbReference>
<name>A0A4Q9KJ37_PROTD</name>
<gene>
    <name evidence="3" type="ORF">ET996_10535</name>
</gene>
<dbReference type="AlphaFoldDB" id="A0A4Q9KJ37"/>
<feature type="chain" id="PRO_5020320503" description="ARB-07466-like C-terminal domain-containing protein" evidence="1">
    <location>
        <begin position="31"/>
        <end position="272"/>
    </location>
</feature>
<evidence type="ECO:0000259" key="2">
    <source>
        <dbReference type="Pfam" id="PF26571"/>
    </source>
</evidence>
<evidence type="ECO:0000313" key="3">
    <source>
        <dbReference type="EMBL" id="TBT94442.1"/>
    </source>
</evidence>
<keyword evidence="4" id="KW-1185">Reference proteome</keyword>
<dbReference type="OrthoDB" id="2989771at2"/>
<feature type="domain" description="ARB-07466-like C-terminal" evidence="2">
    <location>
        <begin position="164"/>
        <end position="263"/>
    </location>
</feature>
<dbReference type="EMBL" id="SDMR01000013">
    <property type="protein sequence ID" value="TBT94442.1"/>
    <property type="molecule type" value="Genomic_DNA"/>
</dbReference>
<dbReference type="Pfam" id="PF26571">
    <property type="entry name" value="VldE"/>
    <property type="match status" value="1"/>
</dbReference>
<dbReference type="Proteomes" id="UP000291933">
    <property type="component" value="Unassembled WGS sequence"/>
</dbReference>